<dbReference type="OrthoDB" id="3943683at2759"/>
<dbReference type="EMBL" id="ML994633">
    <property type="protein sequence ID" value="KAF2185464.1"/>
    <property type="molecule type" value="Genomic_DNA"/>
</dbReference>
<proteinExistence type="predicted"/>
<reference evidence="2" key="1">
    <citation type="journal article" date="2020" name="Stud. Mycol.">
        <title>101 Dothideomycetes genomes: a test case for predicting lifestyles and emergence of pathogens.</title>
        <authorList>
            <person name="Haridas S."/>
            <person name="Albert R."/>
            <person name="Binder M."/>
            <person name="Bloem J."/>
            <person name="Labutti K."/>
            <person name="Salamov A."/>
            <person name="Andreopoulos B."/>
            <person name="Baker S."/>
            <person name="Barry K."/>
            <person name="Bills G."/>
            <person name="Bluhm B."/>
            <person name="Cannon C."/>
            <person name="Castanera R."/>
            <person name="Culley D."/>
            <person name="Daum C."/>
            <person name="Ezra D."/>
            <person name="Gonzalez J."/>
            <person name="Henrissat B."/>
            <person name="Kuo A."/>
            <person name="Liang C."/>
            <person name="Lipzen A."/>
            <person name="Lutzoni F."/>
            <person name="Magnuson J."/>
            <person name="Mondo S."/>
            <person name="Nolan M."/>
            <person name="Ohm R."/>
            <person name="Pangilinan J."/>
            <person name="Park H.-J."/>
            <person name="Ramirez L."/>
            <person name="Alfaro M."/>
            <person name="Sun H."/>
            <person name="Tritt A."/>
            <person name="Yoshinaga Y."/>
            <person name="Zwiers L.-H."/>
            <person name="Turgeon B."/>
            <person name="Goodwin S."/>
            <person name="Spatafora J."/>
            <person name="Crous P."/>
            <person name="Grigoriev I."/>
        </authorList>
    </citation>
    <scope>NUCLEOTIDE SEQUENCE</scope>
    <source>
        <strain evidence="2">CBS 207.26</strain>
    </source>
</reference>
<organism evidence="2 3">
    <name type="scientific">Zopfia rhizophila CBS 207.26</name>
    <dbReference type="NCBI Taxonomy" id="1314779"/>
    <lineage>
        <taxon>Eukaryota</taxon>
        <taxon>Fungi</taxon>
        <taxon>Dikarya</taxon>
        <taxon>Ascomycota</taxon>
        <taxon>Pezizomycotina</taxon>
        <taxon>Dothideomycetes</taxon>
        <taxon>Dothideomycetes incertae sedis</taxon>
        <taxon>Zopfiaceae</taxon>
        <taxon>Zopfia</taxon>
    </lineage>
</organism>
<feature type="domain" description="DDE-1" evidence="1">
    <location>
        <begin position="103"/>
        <end position="236"/>
    </location>
</feature>
<dbReference type="InterPro" id="IPR050863">
    <property type="entry name" value="CenT-Element_Derived"/>
</dbReference>
<evidence type="ECO:0000259" key="1">
    <source>
        <dbReference type="Pfam" id="PF03184"/>
    </source>
</evidence>
<gene>
    <name evidence="2" type="ORF">K469DRAFT_631977</name>
</gene>
<dbReference type="GO" id="GO:0003677">
    <property type="term" value="F:DNA binding"/>
    <property type="evidence" value="ECO:0007669"/>
    <property type="project" value="TreeGrafter"/>
</dbReference>
<dbReference type="PANTHER" id="PTHR19303:SF74">
    <property type="entry name" value="POGO TRANSPOSABLE ELEMENT WITH KRAB DOMAIN"/>
    <property type="match status" value="1"/>
</dbReference>
<dbReference type="PANTHER" id="PTHR19303">
    <property type="entry name" value="TRANSPOSON"/>
    <property type="match status" value="1"/>
</dbReference>
<keyword evidence="3" id="KW-1185">Reference proteome</keyword>
<protein>
    <recommendedName>
        <fullName evidence="1">DDE-1 domain-containing protein</fullName>
    </recommendedName>
</protein>
<dbReference type="InterPro" id="IPR004875">
    <property type="entry name" value="DDE_SF_endonuclease_dom"/>
</dbReference>
<evidence type="ECO:0000313" key="3">
    <source>
        <dbReference type="Proteomes" id="UP000800200"/>
    </source>
</evidence>
<dbReference type="Pfam" id="PF03184">
    <property type="entry name" value="DDE_1"/>
    <property type="match status" value="1"/>
</dbReference>
<accession>A0A6A6E0Z4</accession>
<dbReference type="AlphaFoldDB" id="A0A6A6E0Z4"/>
<dbReference type="GO" id="GO:0005634">
    <property type="term" value="C:nucleus"/>
    <property type="evidence" value="ECO:0007669"/>
    <property type="project" value="TreeGrafter"/>
</dbReference>
<dbReference type="Proteomes" id="UP000800200">
    <property type="component" value="Unassembled WGS sequence"/>
</dbReference>
<evidence type="ECO:0000313" key="2">
    <source>
        <dbReference type="EMBL" id="KAF2185464.1"/>
    </source>
</evidence>
<feature type="non-terminal residue" evidence="2">
    <location>
        <position position="238"/>
    </location>
</feature>
<sequence>MWRAAAERIQTLSSPPGTILKPLGRDFFKRYQAANPRVRRVKQKPQELTRVISQEQDVIEDHFWEYKQVVDKLGLQPEDIWNMDECGTRISVGTAESPSETERELVTLVEAINALGQVIPPLCIQRGAVIMHQHVSKELNLNPNLLLRVSSSGYINDRLGMDYIYHFNKYIKLGRKRDRWRMLIFNSYFSKFTYDFIQFCWDRRIWPFLLLSHTTHILQPLDVAVFGPFKQYYKKRVE</sequence>
<name>A0A6A6E0Z4_9PEZI</name>